<evidence type="ECO:0000313" key="6">
    <source>
        <dbReference type="Proteomes" id="UP000235828"/>
    </source>
</evidence>
<protein>
    <recommendedName>
        <fullName evidence="4">Bacterial surface antigen (D15) domain-containing protein</fullName>
    </recommendedName>
</protein>
<evidence type="ECO:0000256" key="1">
    <source>
        <dbReference type="ARBA" id="ARBA00004370"/>
    </source>
</evidence>
<dbReference type="KEGG" id="vta:A2754"/>
<dbReference type="EMBL" id="LT960611">
    <property type="protein sequence ID" value="SON50720.1"/>
    <property type="molecule type" value="Genomic_DNA"/>
</dbReference>
<feature type="chain" id="PRO_5014828522" description="Bacterial surface antigen (D15) domain-containing protein" evidence="3">
    <location>
        <begin position="26"/>
        <end position="407"/>
    </location>
</feature>
<gene>
    <name evidence="5" type="ORF">VTAP4600_A2754</name>
</gene>
<feature type="signal peptide" evidence="3">
    <location>
        <begin position="1"/>
        <end position="25"/>
    </location>
</feature>
<accession>A0A2N8ZFP8</accession>
<dbReference type="Gene3D" id="2.40.160.50">
    <property type="entry name" value="membrane protein fhac: a member of the omp85/tpsb transporter family"/>
    <property type="match status" value="1"/>
</dbReference>
<keyword evidence="2" id="KW-0472">Membrane</keyword>
<evidence type="ECO:0000259" key="4">
    <source>
        <dbReference type="Pfam" id="PF01103"/>
    </source>
</evidence>
<dbReference type="AlphaFoldDB" id="A0A2N8ZFP8"/>
<evidence type="ECO:0000313" key="5">
    <source>
        <dbReference type="EMBL" id="SON50720.1"/>
    </source>
</evidence>
<keyword evidence="6" id="KW-1185">Reference proteome</keyword>
<dbReference type="Proteomes" id="UP000235828">
    <property type="component" value="Chromosome A"/>
</dbReference>
<dbReference type="InterPro" id="IPR000184">
    <property type="entry name" value="Bac_surfAg_D15"/>
</dbReference>
<evidence type="ECO:0000256" key="3">
    <source>
        <dbReference type="SAM" id="SignalP"/>
    </source>
</evidence>
<dbReference type="Pfam" id="PF01103">
    <property type="entry name" value="Omp85"/>
    <property type="match status" value="1"/>
</dbReference>
<reference evidence="5 6" key="1">
    <citation type="submission" date="2017-10" db="EMBL/GenBank/DDBJ databases">
        <authorList>
            <person name="Banno H."/>
            <person name="Chua N.-H."/>
        </authorList>
    </citation>
    <scope>NUCLEOTIDE SEQUENCE [LARGE SCALE GENOMIC DNA]</scope>
    <source>
        <strain evidence="5">Vibrio tapetis CECT4600</strain>
    </source>
</reference>
<sequence length="407" mass="45220">MQVKQFLKMGVLCMSAFFTSVGVNARDDWTLWIPETAAVPFAFSTQTLGLTVGAAGIIKGIGQPNTGLVLSGLVSDKGSSITFLSYNNLQVGNSWLLGFDTYNGKYAGYDYFIGNLGGNDSSFDDKIKTDGEEARYNFTMRYILPWGSASDDRALAAMNPNRSIEGSTPASSGITTLKIQPFYHRRTLDAPEADHIPESTAGIRIGLDWDNRNDVRNPTLGSRFQVDLTHSPSTSDGTTWSTIELEHSNYFDLGEWQGVFQEQVVALDMYLADTPTWNDCDNGLCQRPPEYAGVTLGGLYRLRGYSGERFHGRSAVHYSAEYRVLPEWQPLGSLPVFNWYDVPWWQWVAFVDVGRVADEFNIKTLHTDLKWNVGAGVRFQVEGIVVRTEMAVGGEEGLFSVMVNQPF</sequence>
<proteinExistence type="predicted"/>
<organism evidence="5 6">
    <name type="scientific">Vibrio tapetis subsp. tapetis</name>
    <dbReference type="NCBI Taxonomy" id="1671868"/>
    <lineage>
        <taxon>Bacteria</taxon>
        <taxon>Pseudomonadati</taxon>
        <taxon>Pseudomonadota</taxon>
        <taxon>Gammaproteobacteria</taxon>
        <taxon>Vibrionales</taxon>
        <taxon>Vibrionaceae</taxon>
        <taxon>Vibrio</taxon>
    </lineage>
</organism>
<comment type="subcellular location">
    <subcellularLocation>
        <location evidence="1">Membrane</location>
    </subcellularLocation>
</comment>
<keyword evidence="3" id="KW-0732">Signal</keyword>
<name>A0A2N8ZFP8_9VIBR</name>
<evidence type="ECO:0000256" key="2">
    <source>
        <dbReference type="ARBA" id="ARBA00023136"/>
    </source>
</evidence>
<dbReference type="GO" id="GO:0019867">
    <property type="term" value="C:outer membrane"/>
    <property type="evidence" value="ECO:0007669"/>
    <property type="project" value="InterPro"/>
</dbReference>
<feature type="domain" description="Bacterial surface antigen (D15)" evidence="4">
    <location>
        <begin position="178"/>
        <end position="380"/>
    </location>
</feature>